<dbReference type="GO" id="GO:0001510">
    <property type="term" value="P:RNA methylation"/>
    <property type="evidence" value="ECO:0007669"/>
    <property type="project" value="InterPro"/>
</dbReference>
<keyword evidence="2 6" id="KW-0808">Transferase</keyword>
<dbReference type="Pfam" id="PF01189">
    <property type="entry name" value="Methyltr_RsmB-F"/>
    <property type="match status" value="1"/>
</dbReference>
<dbReference type="InterPro" id="IPR029063">
    <property type="entry name" value="SAM-dependent_MTases_sf"/>
</dbReference>
<keyword evidence="4 6" id="KW-0694">RNA-binding</keyword>
<sequence>MNGPGQHPSRSSRPSRPRRPAPPRRRSTTATPPVLDPARQAALDTLRAVRDRDAYANLVLPGLLRERRITGRDAALATELAYGASRAQGLLDAVLAVCVDRPLSEVDGAVLDALRLGCYQLLRTRIPAHAAVASTVDLVRAERGSGIAGFVNAVLRRVTEHDEAAWVAQVAPDEATDPIGHLAMSTAHPRWVAQAFAEALGSRGEALRAALEADDARPSVHLVARPGECTAEELAAMTGGDPAPYSPYGVHLEAGAGDPGDLDPVRERLAAVQDEGSQLCALALTRVPLEGPDERWLDLCAGPGGKAALLGALVGLSGGTLDAVEKTPHRADLVSKSTKGLPVTVHTVDGRESGLAEGSYDRVLVDAPCTGLGALRRRPEARWRRQPSDVAGLTRLQRELLTSALNLARPGGIVAYVVCSPHLSETVGIVADVVRRTGAERLDTREYFPEMPDLGDGPNVQLWPHLHGTDAMFCALLRKP</sequence>
<dbReference type="InterPro" id="IPR035926">
    <property type="entry name" value="NusB-like_sf"/>
</dbReference>
<name>A0A5B2XDH6_9PSEU</name>
<dbReference type="PANTHER" id="PTHR22807">
    <property type="entry name" value="NOP2 YEAST -RELATED NOL1/NOP2/FMU SUN DOMAIN-CONTAINING"/>
    <property type="match status" value="1"/>
</dbReference>
<dbReference type="PRINTS" id="PR02008">
    <property type="entry name" value="RCMTFAMILY"/>
</dbReference>
<protein>
    <submittedName>
        <fullName evidence="9">RsmB/NOP family class I SAM-dependent RNA methyltransferase</fullName>
    </submittedName>
</protein>
<dbReference type="InterPro" id="IPR006027">
    <property type="entry name" value="NusB_RsmB_TIM44"/>
</dbReference>
<comment type="similarity">
    <text evidence="6">Belongs to the class I-like SAM-binding methyltransferase superfamily. RsmB/NOP family.</text>
</comment>
<dbReference type="CDD" id="cd02440">
    <property type="entry name" value="AdoMet_MTases"/>
    <property type="match status" value="1"/>
</dbReference>
<keyword evidence="10" id="KW-1185">Reference proteome</keyword>
<dbReference type="InterPro" id="IPR001678">
    <property type="entry name" value="MeTrfase_RsmB-F_NOP2_dom"/>
</dbReference>
<dbReference type="GO" id="GO:0008173">
    <property type="term" value="F:RNA methyltransferase activity"/>
    <property type="evidence" value="ECO:0007669"/>
    <property type="project" value="InterPro"/>
</dbReference>
<feature type="binding site" evidence="6">
    <location>
        <begin position="300"/>
        <end position="306"/>
    </location>
    <ligand>
        <name>S-adenosyl-L-methionine</name>
        <dbReference type="ChEBI" id="CHEBI:59789"/>
    </ligand>
</feature>
<evidence type="ECO:0000256" key="5">
    <source>
        <dbReference type="ARBA" id="ARBA00059465"/>
    </source>
</evidence>
<dbReference type="GO" id="GO:0006355">
    <property type="term" value="P:regulation of DNA-templated transcription"/>
    <property type="evidence" value="ECO:0007669"/>
    <property type="project" value="InterPro"/>
</dbReference>
<dbReference type="PANTHER" id="PTHR22807:SF53">
    <property type="entry name" value="RIBOSOMAL RNA SMALL SUBUNIT METHYLTRANSFERASE B-RELATED"/>
    <property type="match status" value="1"/>
</dbReference>
<dbReference type="InterPro" id="IPR049560">
    <property type="entry name" value="MeTrfase_RsmB-F_NOP2_cat"/>
</dbReference>
<accession>A0A5B2XDH6</accession>
<comment type="function">
    <text evidence="5">May act as RNA methyltransferase.</text>
</comment>
<dbReference type="PROSITE" id="PS51686">
    <property type="entry name" value="SAM_MT_RSMB_NOP"/>
    <property type="match status" value="1"/>
</dbReference>
<evidence type="ECO:0000313" key="10">
    <source>
        <dbReference type="Proteomes" id="UP000323454"/>
    </source>
</evidence>
<reference evidence="9 10" key="1">
    <citation type="submission" date="2019-09" db="EMBL/GenBank/DDBJ databases">
        <title>Goodfellowia gen. nov., a new genus of the Pseudonocardineae related to Actinoalloteichus, containing Goodfellowia coeruleoviolacea gen. nov., comb. nov. gen. nov., comb. nov.</title>
        <authorList>
            <person name="Labeda D."/>
        </authorList>
    </citation>
    <scope>NUCLEOTIDE SEQUENCE [LARGE SCALE GENOMIC DNA]</scope>
    <source>
        <strain evidence="9 10">AN110305</strain>
    </source>
</reference>
<dbReference type="RefSeq" id="WP_149850266.1">
    <property type="nucleotide sequence ID" value="NZ_VUOB01000025.1"/>
</dbReference>
<dbReference type="Proteomes" id="UP000323454">
    <property type="component" value="Unassembled WGS sequence"/>
</dbReference>
<evidence type="ECO:0000256" key="1">
    <source>
        <dbReference type="ARBA" id="ARBA00022603"/>
    </source>
</evidence>
<feature type="binding site" evidence="6">
    <location>
        <position position="366"/>
    </location>
    <ligand>
        <name>S-adenosyl-L-methionine</name>
        <dbReference type="ChEBI" id="CHEBI:59789"/>
    </ligand>
</feature>
<feature type="compositionally biased region" description="Basic residues" evidence="7">
    <location>
        <begin position="13"/>
        <end position="27"/>
    </location>
</feature>
<keyword evidence="1 6" id="KW-0489">Methyltransferase</keyword>
<dbReference type="SUPFAM" id="SSF53335">
    <property type="entry name" value="S-adenosyl-L-methionine-dependent methyltransferases"/>
    <property type="match status" value="1"/>
</dbReference>
<evidence type="ECO:0000256" key="2">
    <source>
        <dbReference type="ARBA" id="ARBA00022679"/>
    </source>
</evidence>
<keyword evidence="3 6" id="KW-0949">S-adenosyl-L-methionine</keyword>
<dbReference type="FunFam" id="3.40.50.150:FF:000257">
    <property type="entry name" value="16S rRNA methyltransferase"/>
    <property type="match status" value="1"/>
</dbReference>
<feature type="binding site" evidence="6">
    <location>
        <position position="349"/>
    </location>
    <ligand>
        <name>S-adenosyl-L-methionine</name>
        <dbReference type="ChEBI" id="CHEBI:59789"/>
    </ligand>
</feature>
<feature type="active site" description="Nucleophile" evidence="6">
    <location>
        <position position="419"/>
    </location>
</feature>
<evidence type="ECO:0000313" key="9">
    <source>
        <dbReference type="EMBL" id="KAA2261808.1"/>
    </source>
</evidence>
<feature type="domain" description="SAM-dependent MTase RsmB/NOP-type" evidence="8">
    <location>
        <begin position="196"/>
        <end position="480"/>
    </location>
</feature>
<evidence type="ECO:0000256" key="6">
    <source>
        <dbReference type="PROSITE-ProRule" id="PRU01023"/>
    </source>
</evidence>
<evidence type="ECO:0000256" key="7">
    <source>
        <dbReference type="SAM" id="MobiDB-lite"/>
    </source>
</evidence>
<dbReference type="Gene3D" id="1.10.940.10">
    <property type="entry name" value="NusB-like"/>
    <property type="match status" value="1"/>
</dbReference>
<dbReference type="SUPFAM" id="SSF48013">
    <property type="entry name" value="NusB-like"/>
    <property type="match status" value="1"/>
</dbReference>
<proteinExistence type="inferred from homology"/>
<dbReference type="Pfam" id="PF01029">
    <property type="entry name" value="NusB"/>
    <property type="match status" value="1"/>
</dbReference>
<comment type="caution">
    <text evidence="9">The sequence shown here is derived from an EMBL/GenBank/DDBJ whole genome shotgun (WGS) entry which is preliminary data.</text>
</comment>
<reference evidence="9 10" key="2">
    <citation type="submission" date="2019-09" db="EMBL/GenBank/DDBJ databases">
        <authorList>
            <person name="Jin C."/>
        </authorList>
    </citation>
    <scope>NUCLEOTIDE SEQUENCE [LARGE SCALE GENOMIC DNA]</scope>
    <source>
        <strain evidence="9 10">AN110305</strain>
    </source>
</reference>
<dbReference type="OrthoDB" id="9810297at2"/>
<organism evidence="9 10">
    <name type="scientific">Solihabitans fulvus</name>
    <dbReference type="NCBI Taxonomy" id="1892852"/>
    <lineage>
        <taxon>Bacteria</taxon>
        <taxon>Bacillati</taxon>
        <taxon>Actinomycetota</taxon>
        <taxon>Actinomycetes</taxon>
        <taxon>Pseudonocardiales</taxon>
        <taxon>Pseudonocardiaceae</taxon>
        <taxon>Solihabitans</taxon>
    </lineage>
</organism>
<dbReference type="Gene3D" id="3.40.50.150">
    <property type="entry name" value="Vaccinia Virus protein VP39"/>
    <property type="match status" value="1"/>
</dbReference>
<evidence type="ECO:0000259" key="8">
    <source>
        <dbReference type="PROSITE" id="PS51686"/>
    </source>
</evidence>
<evidence type="ECO:0000256" key="3">
    <source>
        <dbReference type="ARBA" id="ARBA00022691"/>
    </source>
</evidence>
<dbReference type="AlphaFoldDB" id="A0A5B2XDH6"/>
<dbReference type="EMBL" id="VUOB01000025">
    <property type="protein sequence ID" value="KAA2261808.1"/>
    <property type="molecule type" value="Genomic_DNA"/>
</dbReference>
<feature type="binding site" evidence="6">
    <location>
        <position position="325"/>
    </location>
    <ligand>
        <name>S-adenosyl-L-methionine</name>
        <dbReference type="ChEBI" id="CHEBI:59789"/>
    </ligand>
</feature>
<gene>
    <name evidence="9" type="ORF">F0L68_15495</name>
</gene>
<dbReference type="InterPro" id="IPR023267">
    <property type="entry name" value="RCMT"/>
</dbReference>
<evidence type="ECO:0000256" key="4">
    <source>
        <dbReference type="ARBA" id="ARBA00022884"/>
    </source>
</evidence>
<dbReference type="GO" id="GO:0003723">
    <property type="term" value="F:RNA binding"/>
    <property type="evidence" value="ECO:0007669"/>
    <property type="project" value="UniProtKB-UniRule"/>
</dbReference>
<feature type="region of interest" description="Disordered" evidence="7">
    <location>
        <begin position="1"/>
        <end position="33"/>
    </location>
</feature>